<feature type="binding site" evidence="10">
    <location>
        <position position="355"/>
    </location>
    <ligand>
        <name>substrate</name>
    </ligand>
</feature>
<dbReference type="InterPro" id="IPR015421">
    <property type="entry name" value="PyrdxlP-dep_Trfase_major"/>
</dbReference>
<dbReference type="InterPro" id="IPR015424">
    <property type="entry name" value="PyrdxlP-dep_Trfase"/>
</dbReference>
<dbReference type="GO" id="GO:0005777">
    <property type="term" value="C:peroxisome"/>
    <property type="evidence" value="ECO:0007669"/>
    <property type="project" value="UniProtKB-SubCell"/>
</dbReference>
<dbReference type="GO" id="GO:0019265">
    <property type="term" value="P:glycine biosynthetic process, by transamination of glyoxylate"/>
    <property type="evidence" value="ECO:0007669"/>
    <property type="project" value="TreeGrafter"/>
</dbReference>
<evidence type="ECO:0000313" key="16">
    <source>
        <dbReference type="Proteomes" id="UP001154078"/>
    </source>
</evidence>
<dbReference type="PANTHER" id="PTHR21152:SF40">
    <property type="entry name" value="ALANINE--GLYOXYLATE AMINOTRANSFERASE"/>
    <property type="match status" value="1"/>
</dbReference>
<dbReference type="InterPro" id="IPR020578">
    <property type="entry name" value="Aminotrans_V_PyrdxlP_BS"/>
</dbReference>
<evidence type="ECO:0000256" key="1">
    <source>
        <dbReference type="ARBA" id="ARBA00001781"/>
    </source>
</evidence>
<reference evidence="15" key="1">
    <citation type="submission" date="2021-12" db="EMBL/GenBank/DDBJ databases">
        <authorList>
            <person name="King R."/>
        </authorList>
    </citation>
    <scope>NUCLEOTIDE SEQUENCE</scope>
</reference>
<dbReference type="SUPFAM" id="SSF53383">
    <property type="entry name" value="PLP-dependent transferases"/>
    <property type="match status" value="1"/>
</dbReference>
<dbReference type="PANTHER" id="PTHR21152">
    <property type="entry name" value="AMINOTRANSFERASE CLASS V"/>
    <property type="match status" value="1"/>
</dbReference>
<evidence type="ECO:0000256" key="9">
    <source>
        <dbReference type="PIRNR" id="PIRNR000524"/>
    </source>
</evidence>
<evidence type="ECO:0000256" key="10">
    <source>
        <dbReference type="PIRSR" id="PIRSR000524-1"/>
    </source>
</evidence>
<dbReference type="FunFam" id="3.90.1150.10:FF:000039">
    <property type="entry name" value="Serine--pyruvate aminotransferase"/>
    <property type="match status" value="1"/>
</dbReference>
<dbReference type="GO" id="GO:0004760">
    <property type="term" value="F:L-serine-pyruvate transaminase activity"/>
    <property type="evidence" value="ECO:0007669"/>
    <property type="project" value="TreeGrafter"/>
</dbReference>
<evidence type="ECO:0000259" key="14">
    <source>
        <dbReference type="Pfam" id="PF00266"/>
    </source>
</evidence>
<dbReference type="OrthoDB" id="7403325at2759"/>
<feature type="modified residue" description="N6-(pyridoxal phosphate)lysine" evidence="11">
    <location>
        <position position="204"/>
    </location>
</feature>
<evidence type="ECO:0000256" key="5">
    <source>
        <dbReference type="ARBA" id="ARBA00022576"/>
    </source>
</evidence>
<dbReference type="Pfam" id="PF00266">
    <property type="entry name" value="Aminotran_5"/>
    <property type="match status" value="1"/>
</dbReference>
<feature type="domain" description="Aminotransferase class V" evidence="14">
    <location>
        <begin position="23"/>
        <end position="370"/>
    </location>
</feature>
<name>A0A9P0B2Z4_BRAAE</name>
<protein>
    <recommendedName>
        <fullName evidence="9">Alanine--glyoxylate aminotransferase</fullName>
        <ecNumber evidence="9">2.6.1.44</ecNumber>
    </recommendedName>
</protein>
<comment type="catalytic activity">
    <reaction evidence="1 9">
        <text>glyoxylate + L-alanine = glycine + pyruvate</text>
        <dbReference type="Rhea" id="RHEA:24248"/>
        <dbReference type="ChEBI" id="CHEBI:15361"/>
        <dbReference type="ChEBI" id="CHEBI:36655"/>
        <dbReference type="ChEBI" id="CHEBI:57305"/>
        <dbReference type="ChEBI" id="CHEBI:57972"/>
        <dbReference type="EC" id="2.6.1.44"/>
    </reaction>
</comment>
<dbReference type="EC" id="2.6.1.44" evidence="9"/>
<comment type="cofactor">
    <cofactor evidence="2 9 11 13">
        <name>pyridoxal 5'-phosphate</name>
        <dbReference type="ChEBI" id="CHEBI:597326"/>
    </cofactor>
</comment>
<evidence type="ECO:0000256" key="13">
    <source>
        <dbReference type="RuleBase" id="RU004504"/>
    </source>
</evidence>
<dbReference type="Proteomes" id="UP001154078">
    <property type="component" value="Chromosome 4"/>
</dbReference>
<evidence type="ECO:0000256" key="3">
    <source>
        <dbReference type="ARBA" id="ARBA00004275"/>
    </source>
</evidence>
<evidence type="ECO:0000313" key="15">
    <source>
        <dbReference type="EMBL" id="CAH0554524.1"/>
    </source>
</evidence>
<dbReference type="FunFam" id="3.40.640.10:FF:000027">
    <property type="entry name" value="Serine--pyruvate aminotransferase, mitochondrial"/>
    <property type="match status" value="1"/>
</dbReference>
<accession>A0A9P0B2Z4</accession>
<dbReference type="Gene3D" id="3.40.640.10">
    <property type="entry name" value="Type I PLP-dependent aspartate aminotransferase-like (Major domain)"/>
    <property type="match status" value="1"/>
</dbReference>
<sequence length="391" mass="43091">MDVPKPECLKKNVNVPNKLLMGPGPSNCPPRVLKALSQPILGHMHPETFQIMDDIKEGLKYIFQTNNTLTLALSCSGHGGMEAVMCNLIEEGDTILIAKNGIWGQRAEDMANRCGATVKTIDTELGDNFSLARIQNAIQSVKPKVFFIVQGESSTGVYQPLEGIGDICHRYNCLLAVDTVASLGAVPLLVDQWNIDAIYTGSQKVLGVPPGITPISFSSRAQKIIFSRKTPVQIYYLDITQIGQQWNCFEGPRIYHHTVSSSLLVALREGLALVVEEGLEELMKRHRDCAKRLYDGLEKLGLEPFVEEVHKRLPTVTTIKVPDGVNWLDVVGYAIKHFNLELSGGLGPTANKVFRIGLMGYNAKPENVDKVLKVLQGGLQKSKNNKCLFKL</sequence>
<evidence type="ECO:0000256" key="4">
    <source>
        <dbReference type="ARBA" id="ARBA00009236"/>
    </source>
</evidence>
<evidence type="ECO:0000256" key="2">
    <source>
        <dbReference type="ARBA" id="ARBA00001933"/>
    </source>
</evidence>
<proteinExistence type="inferred from homology"/>
<keyword evidence="5" id="KW-0032">Aminotransferase</keyword>
<dbReference type="EMBL" id="OV121135">
    <property type="protein sequence ID" value="CAH0554524.1"/>
    <property type="molecule type" value="Genomic_DNA"/>
</dbReference>
<keyword evidence="7 9" id="KW-0663">Pyridoxal phosphate</keyword>
<keyword evidence="16" id="KW-1185">Reference proteome</keyword>
<keyword evidence="8" id="KW-0576">Peroxisome</keyword>
<dbReference type="InterPro" id="IPR000192">
    <property type="entry name" value="Aminotrans_V_dom"/>
</dbReference>
<organism evidence="15 16">
    <name type="scientific">Brassicogethes aeneus</name>
    <name type="common">Rape pollen beetle</name>
    <name type="synonym">Meligethes aeneus</name>
    <dbReference type="NCBI Taxonomy" id="1431903"/>
    <lineage>
        <taxon>Eukaryota</taxon>
        <taxon>Metazoa</taxon>
        <taxon>Ecdysozoa</taxon>
        <taxon>Arthropoda</taxon>
        <taxon>Hexapoda</taxon>
        <taxon>Insecta</taxon>
        <taxon>Pterygota</taxon>
        <taxon>Neoptera</taxon>
        <taxon>Endopterygota</taxon>
        <taxon>Coleoptera</taxon>
        <taxon>Polyphaga</taxon>
        <taxon>Cucujiformia</taxon>
        <taxon>Nitidulidae</taxon>
        <taxon>Meligethinae</taxon>
        <taxon>Brassicogethes</taxon>
    </lineage>
</organism>
<evidence type="ECO:0000256" key="8">
    <source>
        <dbReference type="ARBA" id="ARBA00023140"/>
    </source>
</evidence>
<dbReference type="GO" id="GO:0008453">
    <property type="term" value="F:alanine-glyoxylate transaminase activity"/>
    <property type="evidence" value="ECO:0007669"/>
    <property type="project" value="UniProtKB-EC"/>
</dbReference>
<dbReference type="InterPro" id="IPR024169">
    <property type="entry name" value="SP_NH2Trfase/AEP_transaminase"/>
</dbReference>
<dbReference type="Gene3D" id="3.90.1150.10">
    <property type="entry name" value="Aspartate Aminotransferase, domain 1"/>
    <property type="match status" value="1"/>
</dbReference>
<dbReference type="GO" id="GO:0009436">
    <property type="term" value="P:glyoxylate catabolic process"/>
    <property type="evidence" value="ECO:0007669"/>
    <property type="project" value="UniProtKB-ARBA"/>
</dbReference>
<comment type="subcellular location">
    <subcellularLocation>
        <location evidence="3">Peroxisome</location>
    </subcellularLocation>
</comment>
<dbReference type="PIRSF" id="PIRSF000524">
    <property type="entry name" value="SPT"/>
    <property type="match status" value="1"/>
</dbReference>
<evidence type="ECO:0000256" key="6">
    <source>
        <dbReference type="ARBA" id="ARBA00022679"/>
    </source>
</evidence>
<evidence type="ECO:0000256" key="11">
    <source>
        <dbReference type="PIRSR" id="PIRSR000524-50"/>
    </source>
</evidence>
<keyword evidence="6" id="KW-0808">Transferase</keyword>
<comment type="similarity">
    <text evidence="4 9 12">Belongs to the class-V pyridoxal-phosphate-dependent aminotransferase family.</text>
</comment>
<dbReference type="PROSITE" id="PS00595">
    <property type="entry name" value="AA_TRANSFER_CLASS_5"/>
    <property type="match status" value="1"/>
</dbReference>
<dbReference type="AlphaFoldDB" id="A0A9P0B2Z4"/>
<gene>
    <name evidence="15" type="ORF">MELIAE_LOCUS6095</name>
</gene>
<evidence type="ECO:0000256" key="7">
    <source>
        <dbReference type="ARBA" id="ARBA00022898"/>
    </source>
</evidence>
<evidence type="ECO:0000256" key="12">
    <source>
        <dbReference type="RuleBase" id="RU004075"/>
    </source>
</evidence>
<dbReference type="CDD" id="cd06451">
    <property type="entry name" value="AGAT_like"/>
    <property type="match status" value="1"/>
</dbReference>
<dbReference type="InterPro" id="IPR015422">
    <property type="entry name" value="PyrdxlP-dep_Trfase_small"/>
</dbReference>